<reference evidence="1" key="1">
    <citation type="submission" date="2015-05" db="EMBL/GenBank/DDBJ databases">
        <title>Permanent draft genome of Rhodopirellula islandicus K833.</title>
        <authorList>
            <person name="Kizina J."/>
            <person name="Richter M."/>
            <person name="Glockner F.O."/>
            <person name="Harder J."/>
        </authorList>
    </citation>
    <scope>NUCLEOTIDE SEQUENCE [LARGE SCALE GENOMIC DNA]</scope>
    <source>
        <strain evidence="1">K833</strain>
    </source>
</reference>
<evidence type="ECO:0000313" key="2">
    <source>
        <dbReference type="Proteomes" id="UP000036367"/>
    </source>
</evidence>
<proteinExistence type="predicted"/>
<name>A0A0J1B6F4_RHOIS</name>
<dbReference type="AlphaFoldDB" id="A0A0J1B6F4"/>
<dbReference type="Proteomes" id="UP000036367">
    <property type="component" value="Unassembled WGS sequence"/>
</dbReference>
<dbReference type="STRING" id="595434.RISK_005383"/>
<dbReference type="EMBL" id="LECT01000044">
    <property type="protein sequence ID" value="KLU02317.1"/>
    <property type="molecule type" value="Genomic_DNA"/>
</dbReference>
<protein>
    <submittedName>
        <fullName evidence="1">Uncharacterized protein</fullName>
    </submittedName>
</protein>
<dbReference type="PATRIC" id="fig|595434.4.peg.5115"/>
<evidence type="ECO:0000313" key="1">
    <source>
        <dbReference type="EMBL" id="KLU02317.1"/>
    </source>
</evidence>
<keyword evidence="2" id="KW-1185">Reference proteome</keyword>
<accession>A0A0J1B6F4</accession>
<sequence length="113" mass="12650">MKLGDKTSHAALKFLCWCMQTRPPEETERPYFAIGTLILLVRLDKLEPGIFDALQPATKPSGLYPTRLFKDCQTSKTWHRLVTEVLIESNHSSQDVRDFAGSLLQDSDADAGA</sequence>
<comment type="caution">
    <text evidence="1">The sequence shown here is derived from an EMBL/GenBank/DDBJ whole genome shotgun (WGS) entry which is preliminary data.</text>
</comment>
<organism evidence="1 2">
    <name type="scientific">Rhodopirellula islandica</name>
    <dbReference type="NCBI Taxonomy" id="595434"/>
    <lineage>
        <taxon>Bacteria</taxon>
        <taxon>Pseudomonadati</taxon>
        <taxon>Planctomycetota</taxon>
        <taxon>Planctomycetia</taxon>
        <taxon>Pirellulales</taxon>
        <taxon>Pirellulaceae</taxon>
        <taxon>Rhodopirellula</taxon>
    </lineage>
</organism>
<gene>
    <name evidence="1" type="ORF">RISK_005383</name>
</gene>